<dbReference type="RefSeq" id="WP_092870411.1">
    <property type="nucleotide sequence ID" value="NZ_FOJY01000003.1"/>
</dbReference>
<evidence type="ECO:0000313" key="2">
    <source>
        <dbReference type="Proteomes" id="UP000198838"/>
    </source>
</evidence>
<organism evidence="1 2">
    <name type="scientific">Acetitomaculum ruminis DSM 5522</name>
    <dbReference type="NCBI Taxonomy" id="1120918"/>
    <lineage>
        <taxon>Bacteria</taxon>
        <taxon>Bacillati</taxon>
        <taxon>Bacillota</taxon>
        <taxon>Clostridia</taxon>
        <taxon>Lachnospirales</taxon>
        <taxon>Lachnospiraceae</taxon>
        <taxon>Acetitomaculum</taxon>
    </lineage>
</organism>
<dbReference type="OrthoDB" id="1099791at2"/>
<dbReference type="AlphaFoldDB" id="A0A1I0W2C5"/>
<dbReference type="STRING" id="1120918.SAMN05216249_10321"/>
<evidence type="ECO:0008006" key="3">
    <source>
        <dbReference type="Google" id="ProtNLM"/>
    </source>
</evidence>
<dbReference type="SUPFAM" id="SSF109604">
    <property type="entry name" value="HD-domain/PDEase-like"/>
    <property type="match status" value="1"/>
</dbReference>
<evidence type="ECO:0000313" key="1">
    <source>
        <dbReference type="EMBL" id="SFA82487.1"/>
    </source>
</evidence>
<protein>
    <recommendedName>
        <fullName evidence="3">HD domain-containing protein</fullName>
    </recommendedName>
</protein>
<dbReference type="Gene3D" id="1.10.3210.10">
    <property type="entry name" value="Hypothetical protein af1432"/>
    <property type="match status" value="1"/>
</dbReference>
<gene>
    <name evidence="1" type="ORF">SAMN05216249_10321</name>
</gene>
<reference evidence="1 2" key="1">
    <citation type="submission" date="2016-10" db="EMBL/GenBank/DDBJ databases">
        <authorList>
            <person name="de Groot N.N."/>
        </authorList>
    </citation>
    <scope>NUCLEOTIDE SEQUENCE [LARGE SCALE GENOMIC DNA]</scope>
    <source>
        <strain evidence="1 2">DSM 5522</strain>
    </source>
</reference>
<proteinExistence type="predicted"/>
<keyword evidence="2" id="KW-1185">Reference proteome</keyword>
<name>A0A1I0W2C5_9FIRM</name>
<sequence length="177" mass="20606">MDYITTYTGKHFRPLNPEAEHIDIIDIAHALSLCCRGNGHVKSFFSVASHCINCSLEAKERGYDKKLILACLLHDASEAYMSDVPRPFKQFLKDYNAMENKLLNVIYTKYLGSTLTKDEAILIKQIDDDLLYYDLKYLLNEEVGTAPKINIHLNYNFVSFEEVEKKYLDLYEKFRLF</sequence>
<dbReference type="Proteomes" id="UP000198838">
    <property type="component" value="Unassembled WGS sequence"/>
</dbReference>
<accession>A0A1I0W2C5</accession>
<dbReference type="EMBL" id="FOJY01000003">
    <property type="protein sequence ID" value="SFA82487.1"/>
    <property type="molecule type" value="Genomic_DNA"/>
</dbReference>